<dbReference type="Proteomes" id="UP000195152">
    <property type="component" value="Unassembled WGS sequence"/>
</dbReference>
<evidence type="ECO:0000313" key="1">
    <source>
        <dbReference type="EMBL" id="OTW50847.1"/>
    </source>
</evidence>
<name>A0A242WAN2_BACTU</name>
<dbReference type="RefSeq" id="WP_000581561.1">
    <property type="nucleotide sequence ID" value="NZ_NFCF01000063.1"/>
</dbReference>
<sequence>MIHLKSFWEDELREMRNALRTNSGFIVSEHFFKDRMLQRGISLMEVAEIILYGDIVEGFDVAKYPGYCNSDPVRSIIGKTSSGRILTVGVAIKSKQSFCVVTGYEGITPRLQNVAYDKGLLEENIVC</sequence>
<protein>
    <recommendedName>
        <fullName evidence="3">DUF4258 domain-containing protein</fullName>
    </recommendedName>
</protein>
<dbReference type="EMBL" id="NFCF01000063">
    <property type="protein sequence ID" value="OTW50847.1"/>
    <property type="molecule type" value="Genomic_DNA"/>
</dbReference>
<evidence type="ECO:0000313" key="2">
    <source>
        <dbReference type="Proteomes" id="UP000195152"/>
    </source>
</evidence>
<comment type="caution">
    <text evidence="1">The sequence shown here is derived from an EMBL/GenBank/DDBJ whole genome shotgun (WGS) entry which is preliminary data.</text>
</comment>
<accession>A0A242WAN2</accession>
<dbReference type="Pfam" id="PF14076">
    <property type="entry name" value="DUF4258"/>
    <property type="match status" value="1"/>
</dbReference>
<proteinExistence type="predicted"/>
<reference evidence="1 2" key="1">
    <citation type="submission" date="2016-10" db="EMBL/GenBank/DDBJ databases">
        <title>Comparative genomics of Bacillus thuringiensis reveals a path to pathogens against multiple invertebrate hosts.</title>
        <authorList>
            <person name="Zheng J."/>
            <person name="Gao Q."/>
            <person name="Liu H."/>
            <person name="Peng D."/>
            <person name="Ruan L."/>
            <person name="Sun M."/>
        </authorList>
    </citation>
    <scope>NUCLEOTIDE SEQUENCE [LARGE SCALE GENOMIC DNA]</scope>
    <source>
        <strain evidence="1">BGSC 4AC1</strain>
    </source>
</reference>
<gene>
    <name evidence="1" type="ORF">BK699_09895</name>
</gene>
<dbReference type="AlphaFoldDB" id="A0A242WAN2"/>
<evidence type="ECO:0008006" key="3">
    <source>
        <dbReference type="Google" id="ProtNLM"/>
    </source>
</evidence>
<dbReference type="InterPro" id="IPR025354">
    <property type="entry name" value="DUF4258"/>
</dbReference>
<organism evidence="1 2">
    <name type="scientific">Bacillus thuringiensis serovar mexicanensis</name>
    <dbReference type="NCBI Taxonomy" id="180868"/>
    <lineage>
        <taxon>Bacteria</taxon>
        <taxon>Bacillati</taxon>
        <taxon>Bacillota</taxon>
        <taxon>Bacilli</taxon>
        <taxon>Bacillales</taxon>
        <taxon>Bacillaceae</taxon>
        <taxon>Bacillus</taxon>
        <taxon>Bacillus cereus group</taxon>
    </lineage>
</organism>